<feature type="transmembrane region" description="Helical" evidence="8">
    <location>
        <begin position="445"/>
        <end position="468"/>
    </location>
</feature>
<dbReference type="PANTHER" id="PTHR24186">
    <property type="entry name" value="PROTEIN PHOSPHATASE 1 REGULATORY SUBUNIT"/>
    <property type="match status" value="1"/>
</dbReference>
<evidence type="ECO:0000256" key="1">
    <source>
        <dbReference type="ARBA" id="ARBA00004141"/>
    </source>
</evidence>
<dbReference type="PROSITE" id="PS50297">
    <property type="entry name" value="ANK_REP_REGION"/>
    <property type="match status" value="3"/>
</dbReference>
<feature type="transmembrane region" description="Helical" evidence="8">
    <location>
        <begin position="374"/>
        <end position="397"/>
    </location>
</feature>
<evidence type="ECO:0000259" key="9">
    <source>
        <dbReference type="Pfam" id="PF13962"/>
    </source>
</evidence>
<feature type="transmembrane region" description="Helical" evidence="8">
    <location>
        <begin position="404"/>
        <end position="425"/>
    </location>
</feature>
<feature type="repeat" description="ANK" evidence="7">
    <location>
        <begin position="80"/>
        <end position="112"/>
    </location>
</feature>
<evidence type="ECO:0000256" key="2">
    <source>
        <dbReference type="ARBA" id="ARBA00022692"/>
    </source>
</evidence>
<comment type="caution">
    <text evidence="10">The sequence shown here is derived from an EMBL/GenBank/DDBJ whole genome shotgun (WGS) entry which is preliminary data.</text>
</comment>
<evidence type="ECO:0000256" key="3">
    <source>
        <dbReference type="ARBA" id="ARBA00022737"/>
    </source>
</evidence>
<dbReference type="AlphaFoldDB" id="A0A922FJE0"/>
<dbReference type="PANTHER" id="PTHR24186:SF37">
    <property type="entry name" value="PGG DOMAIN-CONTAINING PROTEIN"/>
    <property type="match status" value="1"/>
</dbReference>
<evidence type="ECO:0000256" key="8">
    <source>
        <dbReference type="SAM" id="Phobius"/>
    </source>
</evidence>
<dbReference type="Pfam" id="PF12796">
    <property type="entry name" value="Ank_2"/>
    <property type="match status" value="2"/>
</dbReference>
<evidence type="ECO:0000313" key="10">
    <source>
        <dbReference type="EMBL" id="KAG6721301.1"/>
    </source>
</evidence>
<dbReference type="SMART" id="SM00248">
    <property type="entry name" value="ANK"/>
    <property type="match status" value="6"/>
</dbReference>
<protein>
    <recommendedName>
        <fullName evidence="9">PGG domain-containing protein</fullName>
    </recommendedName>
</protein>
<feature type="repeat" description="ANK" evidence="7">
    <location>
        <begin position="184"/>
        <end position="206"/>
    </location>
</feature>
<evidence type="ECO:0000256" key="7">
    <source>
        <dbReference type="PROSITE-ProRule" id="PRU00023"/>
    </source>
</evidence>
<evidence type="ECO:0000313" key="11">
    <source>
        <dbReference type="Proteomes" id="UP000811246"/>
    </source>
</evidence>
<comment type="subcellular location">
    <subcellularLocation>
        <location evidence="1">Membrane</location>
        <topology evidence="1">Multi-pass membrane protein</topology>
    </subcellularLocation>
</comment>
<dbReference type="InterPro" id="IPR002110">
    <property type="entry name" value="Ankyrin_rpt"/>
</dbReference>
<dbReference type="Pfam" id="PF13962">
    <property type="entry name" value="PGG"/>
    <property type="match status" value="1"/>
</dbReference>
<keyword evidence="5 7" id="KW-0040">ANK repeat</keyword>
<accession>A0A922FJE0</accession>
<dbReference type="Pfam" id="PF00023">
    <property type="entry name" value="Ank"/>
    <property type="match status" value="1"/>
</dbReference>
<dbReference type="PROSITE" id="PS50088">
    <property type="entry name" value="ANK_REPEAT"/>
    <property type="match status" value="4"/>
</dbReference>
<keyword evidence="4 8" id="KW-1133">Transmembrane helix</keyword>
<evidence type="ECO:0000256" key="4">
    <source>
        <dbReference type="ARBA" id="ARBA00022989"/>
    </source>
</evidence>
<evidence type="ECO:0000256" key="5">
    <source>
        <dbReference type="ARBA" id="ARBA00023043"/>
    </source>
</evidence>
<sequence>MDRTHDIEEANVSALYEASHEGCESTLNSLMQRDCLILNKISSTSFTDTPLHIAVLHGHLEFTAALLRKKPNLAGRKDSRGRTALHLASAEGHAEIVRELLQADTDVCLARDQDGRIPLHLAVMRGHIEVIQKLLNSKPNSILEDHDGASVLHLCVKYNCLDALKLLVESADDYGYSLNSKDNDGNLILHLAVMLGQTETIKYLLSVSKIKGEANAINRIGNTALDVLELGHRDFKSLKIQDMLMAAGVRRSKDLNSPDLLPTTQRHERAARYINNEGHEPAPAAQSRFKKWWAYFCLCGWVKHFKGRGPSNWVVKTRDTLMLVATVIATVTFQAGMNPPGGVWQQDCEQKPYGNPNCTGKAIFSDIKPDVYQFFLSFNTTSLVAALSVVLLITLGIPKRSKLFLWFLTLAMLIAVTFMLSTYVVAVSLVTSAAVIDKILSSPTILSLLGVLLVVLLIASVILIYRLLAWMVKLLVKCMRCLTMSPTNYQEKH</sequence>
<organism evidence="10 11">
    <name type="scientific">Carya illinoinensis</name>
    <name type="common">Pecan</name>
    <dbReference type="NCBI Taxonomy" id="32201"/>
    <lineage>
        <taxon>Eukaryota</taxon>
        <taxon>Viridiplantae</taxon>
        <taxon>Streptophyta</taxon>
        <taxon>Embryophyta</taxon>
        <taxon>Tracheophyta</taxon>
        <taxon>Spermatophyta</taxon>
        <taxon>Magnoliopsida</taxon>
        <taxon>eudicotyledons</taxon>
        <taxon>Gunneridae</taxon>
        <taxon>Pentapetalae</taxon>
        <taxon>rosids</taxon>
        <taxon>fabids</taxon>
        <taxon>Fagales</taxon>
        <taxon>Juglandaceae</taxon>
        <taxon>Carya</taxon>
    </lineage>
</organism>
<name>A0A922FJE0_CARIL</name>
<reference evidence="10" key="1">
    <citation type="submission" date="2021-01" db="EMBL/GenBank/DDBJ databases">
        <authorList>
            <person name="Lovell J.T."/>
            <person name="Bentley N."/>
            <person name="Bhattarai G."/>
            <person name="Jenkins J.W."/>
            <person name="Sreedasyam A."/>
            <person name="Alarcon Y."/>
            <person name="Bock C."/>
            <person name="Boston L."/>
            <person name="Carlson J."/>
            <person name="Cervantes K."/>
            <person name="Clermont K."/>
            <person name="Krom N."/>
            <person name="Kubenka K."/>
            <person name="Mamidi S."/>
            <person name="Mattison C."/>
            <person name="Monteros M."/>
            <person name="Pisani C."/>
            <person name="Plott C."/>
            <person name="Rajasekar S."/>
            <person name="Rhein H.S."/>
            <person name="Rohla C."/>
            <person name="Song M."/>
            <person name="Hilaire R.S."/>
            <person name="Shu S."/>
            <person name="Wells L."/>
            <person name="Wang X."/>
            <person name="Webber J."/>
            <person name="Heerema R.J."/>
            <person name="Klein P."/>
            <person name="Conner P."/>
            <person name="Grauke L."/>
            <person name="Grimwood J."/>
            <person name="Schmutz J."/>
            <person name="Randall J.J."/>
        </authorList>
    </citation>
    <scope>NUCLEOTIDE SEQUENCE</scope>
    <source>
        <tissue evidence="10">Leaf</tissue>
    </source>
</reference>
<feature type="repeat" description="ANK" evidence="7">
    <location>
        <begin position="114"/>
        <end position="146"/>
    </location>
</feature>
<keyword evidence="2 8" id="KW-0812">Transmembrane</keyword>
<proteinExistence type="predicted"/>
<dbReference type="GO" id="GO:0005886">
    <property type="term" value="C:plasma membrane"/>
    <property type="evidence" value="ECO:0007669"/>
    <property type="project" value="TreeGrafter"/>
</dbReference>
<evidence type="ECO:0000256" key="6">
    <source>
        <dbReference type="ARBA" id="ARBA00023136"/>
    </source>
</evidence>
<dbReference type="EMBL" id="CM031827">
    <property type="protein sequence ID" value="KAG6721301.1"/>
    <property type="molecule type" value="Genomic_DNA"/>
</dbReference>
<dbReference type="Proteomes" id="UP000811246">
    <property type="component" value="Chromosome 3"/>
</dbReference>
<feature type="domain" description="PGG" evidence="9">
    <location>
        <begin position="312"/>
        <end position="429"/>
    </location>
</feature>
<keyword evidence="3" id="KW-0677">Repeat</keyword>
<gene>
    <name evidence="10" type="ORF">I3842_03G107200</name>
</gene>
<dbReference type="InterPro" id="IPR026961">
    <property type="entry name" value="PGG_dom"/>
</dbReference>
<keyword evidence="6 8" id="KW-0472">Membrane</keyword>
<feature type="repeat" description="ANK" evidence="7">
    <location>
        <begin position="46"/>
        <end position="78"/>
    </location>
</feature>